<gene>
    <name evidence="2" type="ordered locus">KOX_27175</name>
</gene>
<organism evidence="2 3">
    <name type="scientific">Klebsiella michiganensis (strain ATCC 8724 / DSM 4798 / JCM 20051 / NBRC 3318 / NRRL B-199 / KCTC 1686 / BUCSAV 143 / CCM 1901)</name>
    <dbReference type="NCBI Taxonomy" id="1006551"/>
    <lineage>
        <taxon>Bacteria</taxon>
        <taxon>Pseudomonadati</taxon>
        <taxon>Pseudomonadota</taxon>
        <taxon>Gammaproteobacteria</taxon>
        <taxon>Enterobacterales</taxon>
        <taxon>Enterobacteriaceae</taxon>
        <taxon>Klebsiella/Raoultella group</taxon>
        <taxon>Klebsiella</taxon>
    </lineage>
</organism>
<dbReference type="HOGENOM" id="CLU_043688_0_0_6"/>
<protein>
    <submittedName>
        <fullName evidence="2">Glycosyl hydrolase, family 88</fullName>
    </submittedName>
</protein>
<evidence type="ECO:0000313" key="3">
    <source>
        <dbReference type="Proteomes" id="UP000007843"/>
    </source>
</evidence>
<dbReference type="GO" id="GO:0016787">
    <property type="term" value="F:hydrolase activity"/>
    <property type="evidence" value="ECO:0007669"/>
    <property type="project" value="UniProtKB-KW"/>
</dbReference>
<dbReference type="Gene3D" id="1.50.10.10">
    <property type="match status" value="1"/>
</dbReference>
<dbReference type="GO" id="GO:0005975">
    <property type="term" value="P:carbohydrate metabolic process"/>
    <property type="evidence" value="ECO:0007669"/>
    <property type="project" value="InterPro"/>
</dbReference>
<evidence type="ECO:0000256" key="1">
    <source>
        <dbReference type="ARBA" id="ARBA00022801"/>
    </source>
</evidence>
<dbReference type="InterPro" id="IPR012341">
    <property type="entry name" value="6hp_glycosidase-like_sf"/>
</dbReference>
<proteinExistence type="predicted"/>
<accession>A0A0H3HD87</accession>
<dbReference type="EMBL" id="CP003218">
    <property type="protein sequence ID" value="AEX07142.1"/>
    <property type="molecule type" value="Genomic_DNA"/>
</dbReference>
<dbReference type="RefSeq" id="WP_004853118.1">
    <property type="nucleotide sequence ID" value="NC_016612.1"/>
</dbReference>
<dbReference type="AlphaFoldDB" id="A0A0H3HD87"/>
<keyword evidence="1 2" id="KW-0378">Hydrolase</keyword>
<dbReference type="SUPFAM" id="SSF48208">
    <property type="entry name" value="Six-hairpin glycosidases"/>
    <property type="match status" value="1"/>
</dbReference>
<dbReference type="InterPro" id="IPR052043">
    <property type="entry name" value="PolySaccharide_Degr_Enz"/>
</dbReference>
<evidence type="ECO:0000313" key="2">
    <source>
        <dbReference type="EMBL" id="AEX07142.1"/>
    </source>
</evidence>
<dbReference type="Proteomes" id="UP000007843">
    <property type="component" value="Chromosome"/>
</dbReference>
<dbReference type="Pfam" id="PF07470">
    <property type="entry name" value="Glyco_hydro_88"/>
    <property type="match status" value="1"/>
</dbReference>
<dbReference type="InterPro" id="IPR008928">
    <property type="entry name" value="6-hairpin_glycosidase_sf"/>
</dbReference>
<sequence>MSQKISHPEIIRLIEKLIDSLTAIQDDNGQFLQRLPDGRVIDTKGWAGWEWTHGIGLFGLYRYHELTGSSRARQIIDDWFSARFAEGTPEKNINTAIPFLTLASRYQQDARHEWRAYLEVWGDALYRQIPRTDEGCMQHVTYENAHYQQIWDDTLMMAVLPLARIGLLLQKPYWVEEAKFQFLQHIHYLTDRKSGLWFHGWNFDGRHHFAGARWARGNSWITLAIPELLEMLNLDEHDAFYRQLCNILQGQVSALARCQCENGLWPTLLDDATSYAEASATGGFAAGILKAIRLGYLDDSYLPVAERAIAGIIEHISPEGELTQVSFGTAMGHDLDHYRRIPLTAMPYGQALAILSLVEALYRTR</sequence>
<dbReference type="PANTHER" id="PTHR33886:SF8">
    <property type="entry name" value="UNSATURATED RHAMNOGALACTURONAN HYDROLASE (EUROFUNG)"/>
    <property type="match status" value="1"/>
</dbReference>
<reference evidence="2 3" key="1">
    <citation type="journal article" date="2012" name="J. Bacteriol.">
        <title>Complete genome sequence of Klebsiella oxytoca KCTC 1686, used in production of 2,3-butanediol.</title>
        <authorList>
            <person name="Shin S.H."/>
            <person name="Kim S."/>
            <person name="Kim J.Y."/>
            <person name="Lee S."/>
            <person name="Um Y."/>
            <person name="Oh M.K."/>
            <person name="Kim Y.R."/>
            <person name="Lee J."/>
            <person name="Yang K.S."/>
        </authorList>
    </citation>
    <scope>NUCLEOTIDE SEQUENCE [LARGE SCALE GENOMIC DNA]</scope>
    <source>
        <strain evidence="3">ATCC 8724 / DSM 4798 / JCM 20051 / NBRC 3318 / NRRL B-199 / KCTC 1686</strain>
    </source>
</reference>
<name>A0A0H3HD87_KLEM8</name>
<dbReference type="KEGG" id="kox:KOX_27175"/>
<dbReference type="PANTHER" id="PTHR33886">
    <property type="entry name" value="UNSATURATED RHAMNOGALACTURONAN HYDROLASE (EUROFUNG)"/>
    <property type="match status" value="1"/>
</dbReference>
<dbReference type="InterPro" id="IPR010905">
    <property type="entry name" value="Glyco_hydro_88"/>
</dbReference>